<feature type="domain" description="DUF1468" evidence="2">
    <location>
        <begin position="15"/>
        <end position="148"/>
    </location>
</feature>
<dbReference type="Proteomes" id="UP000640509">
    <property type="component" value="Unassembled WGS sequence"/>
</dbReference>
<feature type="transmembrane region" description="Helical" evidence="1">
    <location>
        <begin position="49"/>
        <end position="69"/>
    </location>
</feature>
<feature type="transmembrane region" description="Helical" evidence="1">
    <location>
        <begin position="121"/>
        <end position="139"/>
    </location>
</feature>
<feature type="transmembrane region" description="Helical" evidence="1">
    <location>
        <begin position="81"/>
        <end position="109"/>
    </location>
</feature>
<name>A0ABQ1VKB9_9RHOB</name>
<dbReference type="RefSeq" id="WP_103174991.1">
    <property type="nucleotide sequence ID" value="NZ_BMIV01000009.1"/>
</dbReference>
<dbReference type="EMBL" id="BMIV01000009">
    <property type="protein sequence ID" value="GGF73267.1"/>
    <property type="molecule type" value="Genomic_DNA"/>
</dbReference>
<feature type="transmembrane region" description="Helical" evidence="1">
    <location>
        <begin position="12"/>
        <end position="28"/>
    </location>
</feature>
<keyword evidence="4" id="KW-1185">Reference proteome</keyword>
<protein>
    <submittedName>
        <fullName evidence="3">Tricarboxylic transport membrane protein</fullName>
    </submittedName>
</protein>
<organism evidence="3 4">
    <name type="scientific">Paracoccus acridae</name>
    <dbReference type="NCBI Taxonomy" id="1795310"/>
    <lineage>
        <taxon>Bacteria</taxon>
        <taxon>Pseudomonadati</taxon>
        <taxon>Pseudomonadota</taxon>
        <taxon>Alphaproteobacteria</taxon>
        <taxon>Rhodobacterales</taxon>
        <taxon>Paracoccaceae</taxon>
        <taxon>Paracoccus</taxon>
    </lineage>
</organism>
<keyword evidence="1" id="KW-1133">Transmembrane helix</keyword>
<dbReference type="InterPro" id="IPR009936">
    <property type="entry name" value="DUF1468"/>
</dbReference>
<evidence type="ECO:0000313" key="4">
    <source>
        <dbReference type="Proteomes" id="UP000640509"/>
    </source>
</evidence>
<evidence type="ECO:0000259" key="2">
    <source>
        <dbReference type="Pfam" id="PF07331"/>
    </source>
</evidence>
<reference evidence="4" key="1">
    <citation type="journal article" date="2019" name="Int. J. Syst. Evol. Microbiol.">
        <title>The Global Catalogue of Microorganisms (GCM) 10K type strain sequencing project: providing services to taxonomists for standard genome sequencing and annotation.</title>
        <authorList>
            <consortium name="The Broad Institute Genomics Platform"/>
            <consortium name="The Broad Institute Genome Sequencing Center for Infectious Disease"/>
            <person name="Wu L."/>
            <person name="Ma J."/>
        </authorList>
    </citation>
    <scope>NUCLEOTIDE SEQUENCE [LARGE SCALE GENOMIC DNA]</scope>
    <source>
        <strain evidence="4">CGMCC 1.15419</strain>
    </source>
</reference>
<keyword evidence="1" id="KW-0472">Membrane</keyword>
<dbReference type="Pfam" id="PF07331">
    <property type="entry name" value="TctB"/>
    <property type="match status" value="1"/>
</dbReference>
<keyword evidence="1" id="KW-0812">Transmembrane</keyword>
<sequence length="156" mass="16689">MTTPTARGLHRPTLVIAVALFALAFITWRDASAMQIRATYGMGADAASYFVALFLALMGAGHLVAAFRWGDDPGPTDWKAVGWVALGLGSLIAALWFGAGFIIGSTLLFVFTARAFGRRAWLADLALGLILATGIFLLFNKLLTLSLPMGPVERLF</sequence>
<accession>A0ABQ1VKB9</accession>
<evidence type="ECO:0000256" key="1">
    <source>
        <dbReference type="SAM" id="Phobius"/>
    </source>
</evidence>
<comment type="caution">
    <text evidence="3">The sequence shown here is derived from an EMBL/GenBank/DDBJ whole genome shotgun (WGS) entry which is preliminary data.</text>
</comment>
<proteinExistence type="predicted"/>
<gene>
    <name evidence="3" type="ORF">GCM10011402_27260</name>
</gene>
<evidence type="ECO:0000313" key="3">
    <source>
        <dbReference type="EMBL" id="GGF73267.1"/>
    </source>
</evidence>